<organism evidence="2 3">
    <name type="scientific">Pseudoalteromonas rubra</name>
    <dbReference type="NCBI Taxonomy" id="43658"/>
    <lineage>
        <taxon>Bacteria</taxon>
        <taxon>Pseudomonadati</taxon>
        <taxon>Pseudomonadota</taxon>
        <taxon>Gammaproteobacteria</taxon>
        <taxon>Alteromonadales</taxon>
        <taxon>Pseudoalteromonadaceae</taxon>
        <taxon>Pseudoalteromonas</taxon>
    </lineage>
</organism>
<evidence type="ECO:0000313" key="2">
    <source>
        <dbReference type="EMBL" id="KNC68366.1"/>
    </source>
</evidence>
<feature type="signal peptide" evidence="1">
    <location>
        <begin position="1"/>
        <end position="20"/>
    </location>
</feature>
<dbReference type="GeneID" id="61359472"/>
<evidence type="ECO:0000256" key="1">
    <source>
        <dbReference type="SAM" id="SignalP"/>
    </source>
</evidence>
<sequence length="91" mass="10023">MQSRFWLLALCLMVSLTVNAAGSSVSVKTTQLAELLTEPDKDKLDSDFDIPLPGAAKQESIQFVPDFHDAVSLYHPFTHYHQGIRAPPVAV</sequence>
<dbReference type="EMBL" id="LFZX01000025">
    <property type="protein sequence ID" value="KNC68366.1"/>
    <property type="molecule type" value="Genomic_DNA"/>
</dbReference>
<gene>
    <name evidence="2" type="ORF">AC626_05215</name>
</gene>
<dbReference type="AlphaFoldDB" id="A0A0L0EVA6"/>
<protein>
    <submittedName>
        <fullName evidence="2">Uncharacterized protein</fullName>
    </submittedName>
</protein>
<dbReference type="RefSeq" id="WP_010386514.1">
    <property type="nucleotide sequence ID" value="NZ_AHCD03000039.1"/>
</dbReference>
<name>A0A0L0EVA6_9GAMM</name>
<feature type="chain" id="PRO_5005538400" evidence="1">
    <location>
        <begin position="21"/>
        <end position="91"/>
    </location>
</feature>
<keyword evidence="1" id="KW-0732">Signal</keyword>
<accession>A0A0L0EVA6</accession>
<dbReference type="Proteomes" id="UP000036850">
    <property type="component" value="Unassembled WGS sequence"/>
</dbReference>
<proteinExistence type="predicted"/>
<reference evidence="3" key="1">
    <citation type="submission" date="2015-07" db="EMBL/GenBank/DDBJ databases">
        <title>Draft genome sequence of a Pseudoalteromonas rubra strain, OCN096, isolated from Kaneohe Bay, Oahu, Hawaii.</title>
        <authorList>
            <person name="Beurmann S."/>
            <person name="Ushijima B."/>
            <person name="Belcaid M."/>
            <person name="Callahan S.M."/>
            <person name="Aeby G.S."/>
        </authorList>
    </citation>
    <scope>NUCLEOTIDE SEQUENCE [LARGE SCALE GENOMIC DNA]</scope>
    <source>
        <strain evidence="3">OCN096</strain>
    </source>
</reference>
<dbReference type="OrthoDB" id="6293362at2"/>
<dbReference type="PATRIC" id="fig|43658.6.peg.1093"/>
<evidence type="ECO:0000313" key="3">
    <source>
        <dbReference type="Proteomes" id="UP000036850"/>
    </source>
</evidence>
<comment type="caution">
    <text evidence="2">The sequence shown here is derived from an EMBL/GenBank/DDBJ whole genome shotgun (WGS) entry which is preliminary data.</text>
</comment>